<reference evidence="9" key="1">
    <citation type="submission" date="2017-08" db="EMBL/GenBank/DDBJ databases">
        <title>Direct submision.</title>
        <authorList>
            <person name="Kim S.-J."/>
            <person name="Rhee S.-K."/>
        </authorList>
    </citation>
    <scope>NUCLEOTIDE SEQUENCE [LARGE SCALE GENOMIC DNA]</scope>
    <source>
        <strain evidence="9">GI5</strain>
    </source>
</reference>
<keyword evidence="4" id="KW-0862">Zinc</keyword>
<evidence type="ECO:0000256" key="2">
    <source>
        <dbReference type="ARBA" id="ARBA00022723"/>
    </source>
</evidence>
<dbReference type="InterPro" id="IPR013783">
    <property type="entry name" value="Ig-like_fold"/>
</dbReference>
<dbReference type="GO" id="GO:0031012">
    <property type="term" value="C:extracellular matrix"/>
    <property type="evidence" value="ECO:0007669"/>
    <property type="project" value="InterPro"/>
</dbReference>
<keyword evidence="5" id="KW-0732">Signal</keyword>
<proteinExistence type="predicted"/>
<keyword evidence="2" id="KW-0479">Metal-binding</keyword>
<name>A0A2K9LTK4_9GAMM</name>
<evidence type="ECO:0000259" key="6">
    <source>
        <dbReference type="Pfam" id="PF00413"/>
    </source>
</evidence>
<accession>A0A2K9LTK4</accession>
<keyword evidence="3" id="KW-0378">Hydrolase</keyword>
<feature type="domain" description="Peptidase M10 metallopeptidase" evidence="6">
    <location>
        <begin position="112"/>
        <end position="173"/>
    </location>
</feature>
<protein>
    <submittedName>
        <fullName evidence="8">Uncharacterized protein</fullName>
    </submittedName>
</protein>
<feature type="domain" description="CARDB" evidence="7">
    <location>
        <begin position="247"/>
        <end position="344"/>
    </location>
</feature>
<dbReference type="KEGG" id="kak:Kalk_03060"/>
<evidence type="ECO:0000256" key="1">
    <source>
        <dbReference type="ARBA" id="ARBA00022670"/>
    </source>
</evidence>
<dbReference type="SUPFAM" id="SSF55486">
    <property type="entry name" value="Metalloproteases ('zincins'), catalytic domain"/>
    <property type="match status" value="1"/>
</dbReference>
<dbReference type="Gene3D" id="2.60.40.10">
    <property type="entry name" value="Immunoglobulins"/>
    <property type="match status" value="1"/>
</dbReference>
<dbReference type="GO" id="GO:0004222">
    <property type="term" value="F:metalloendopeptidase activity"/>
    <property type="evidence" value="ECO:0007669"/>
    <property type="project" value="InterPro"/>
</dbReference>
<evidence type="ECO:0000256" key="5">
    <source>
        <dbReference type="SAM" id="SignalP"/>
    </source>
</evidence>
<evidence type="ECO:0000313" key="8">
    <source>
        <dbReference type="EMBL" id="AUM14825.1"/>
    </source>
</evidence>
<dbReference type="Pfam" id="PF00413">
    <property type="entry name" value="Peptidase_M10"/>
    <property type="match status" value="1"/>
</dbReference>
<feature type="signal peptide" evidence="5">
    <location>
        <begin position="1"/>
        <end position="18"/>
    </location>
</feature>
<gene>
    <name evidence="8" type="ORF">Kalk_03060</name>
</gene>
<dbReference type="GO" id="GO:0008270">
    <property type="term" value="F:zinc ion binding"/>
    <property type="evidence" value="ECO:0007669"/>
    <property type="project" value="InterPro"/>
</dbReference>
<evidence type="ECO:0000256" key="3">
    <source>
        <dbReference type="ARBA" id="ARBA00022801"/>
    </source>
</evidence>
<dbReference type="GO" id="GO:0006508">
    <property type="term" value="P:proteolysis"/>
    <property type="evidence" value="ECO:0007669"/>
    <property type="project" value="UniProtKB-KW"/>
</dbReference>
<dbReference type="EMBL" id="CP022684">
    <property type="protein sequence ID" value="AUM14825.1"/>
    <property type="molecule type" value="Genomic_DNA"/>
</dbReference>
<dbReference type="AlphaFoldDB" id="A0A2K9LTK4"/>
<evidence type="ECO:0000256" key="4">
    <source>
        <dbReference type="ARBA" id="ARBA00022833"/>
    </source>
</evidence>
<organism evidence="8 9">
    <name type="scientific">Ketobacter alkanivorans</name>
    <dbReference type="NCBI Taxonomy" id="1917421"/>
    <lineage>
        <taxon>Bacteria</taxon>
        <taxon>Pseudomonadati</taxon>
        <taxon>Pseudomonadota</taxon>
        <taxon>Gammaproteobacteria</taxon>
        <taxon>Pseudomonadales</taxon>
        <taxon>Ketobacteraceae</taxon>
        <taxon>Ketobacter</taxon>
    </lineage>
</organism>
<sequence>MYGGAAALAFAISGVAEAYTLITCNGNNIRWNGNSATMRASNVGFPSGSSWRSALGSSISLVNQNPSAFDYGIVYGDTSVGFNNGQNEIWWTSGFGAPAIANWWMNCNTGRFTEVDIRFDNTVAYTTSTSKSSLWPYGGSYRPFHTTAIHELGHGVGLSHTATTYSIMGQDWDHIHANGSTARAYFGEDASSGAVALYGLNPGTVEDLGVAQWRHTGSSGEYSTHARTRVLTSAGGGVSYSTINGEPRYNVTKGQTYRLEFSFENNGESYQSTKVGYYVSTNDYISTVDTPLKTISMGLGRNTVYTYQTTITIPSTLNSGQNYWLGTIIDKDSTLSEVTETNNRTYLAIRVN</sequence>
<keyword evidence="1" id="KW-0645">Protease</keyword>
<dbReference type="Gene3D" id="3.40.390.10">
    <property type="entry name" value="Collagenase (Catalytic Domain)"/>
    <property type="match status" value="1"/>
</dbReference>
<dbReference type="InterPro" id="IPR001818">
    <property type="entry name" value="Pept_M10_metallopeptidase"/>
</dbReference>
<dbReference type="Pfam" id="PF07705">
    <property type="entry name" value="CARDB"/>
    <property type="match status" value="1"/>
</dbReference>
<keyword evidence="9" id="KW-1185">Reference proteome</keyword>
<feature type="chain" id="PRO_5014681856" evidence="5">
    <location>
        <begin position="19"/>
        <end position="352"/>
    </location>
</feature>
<dbReference type="InterPro" id="IPR024079">
    <property type="entry name" value="MetalloPept_cat_dom_sf"/>
</dbReference>
<evidence type="ECO:0000313" key="9">
    <source>
        <dbReference type="Proteomes" id="UP000235116"/>
    </source>
</evidence>
<dbReference type="Proteomes" id="UP000235116">
    <property type="component" value="Chromosome"/>
</dbReference>
<dbReference type="InterPro" id="IPR011635">
    <property type="entry name" value="CARDB"/>
</dbReference>
<evidence type="ECO:0000259" key="7">
    <source>
        <dbReference type="Pfam" id="PF07705"/>
    </source>
</evidence>